<dbReference type="Proteomes" id="UP001370348">
    <property type="component" value="Chromosome"/>
</dbReference>
<proteinExistence type="predicted"/>
<reference evidence="1 2" key="1">
    <citation type="submission" date="2021-12" db="EMBL/GenBank/DDBJ databases">
        <title>Discovery of the Pendulisporaceae a myxobacterial family with distinct sporulation behavior and unique specialized metabolism.</title>
        <authorList>
            <person name="Garcia R."/>
            <person name="Popoff A."/>
            <person name="Bader C.D."/>
            <person name="Loehr J."/>
            <person name="Walesch S."/>
            <person name="Walt C."/>
            <person name="Boldt J."/>
            <person name="Bunk B."/>
            <person name="Haeckl F.J.F.P.J."/>
            <person name="Gunesch A.P."/>
            <person name="Birkelbach J."/>
            <person name="Nuebel U."/>
            <person name="Pietschmann T."/>
            <person name="Bach T."/>
            <person name="Mueller R."/>
        </authorList>
    </citation>
    <scope>NUCLEOTIDE SEQUENCE [LARGE SCALE GENOMIC DNA]</scope>
    <source>
        <strain evidence="1 2">MSr11954</strain>
    </source>
</reference>
<protein>
    <submittedName>
        <fullName evidence="1">Uncharacterized protein</fullName>
    </submittedName>
</protein>
<evidence type="ECO:0000313" key="2">
    <source>
        <dbReference type="Proteomes" id="UP001370348"/>
    </source>
</evidence>
<dbReference type="EMBL" id="CP089984">
    <property type="protein sequence ID" value="WXB13664.1"/>
    <property type="molecule type" value="Genomic_DNA"/>
</dbReference>
<sequence length="428" mass="47609">MQTWRMWIGPVGDNTRIRDDSSGSGTSRWALPDAPLFHIIYNSFNAAGASSDAPRKTSSQSMTRSPARTWQELNQVLYEAVEAGVLKWEQYEVPWPFPAMAETPEHGRPAGESQAWIAIELVTKKDASPVAEARYAIKVPDGSRRSGSLDDQGRARVERIDAGVCHIDFPDYVPREWGAPPIQGRGFDDSVEQGGCIASTAKQLNFADWHTIYDAPENEEFRTLRPHPNVLFVGDRIHIPSRDAEPVTRSTEPSLTYALTQTNKDLAGDGAFAHNANMLLINLEDLAIVPLVESNPTSPKARVDTVTQAVEAELVLRRKSIARRDKLLDDRTPVPIETCGHPEKEPPPRRVCGEAYVLMRQIVNFGKSGVDARVDARMFLHAPDDFEDAQIARARQSGIWNRALTGQDFEDYMENHSKAGTHPPTPTR</sequence>
<dbReference type="RefSeq" id="WP_394823277.1">
    <property type="nucleotide sequence ID" value="NZ_CP089984.1"/>
</dbReference>
<gene>
    <name evidence="1" type="ORF">LZC94_38245</name>
</gene>
<evidence type="ECO:0000313" key="1">
    <source>
        <dbReference type="EMBL" id="WXB13664.1"/>
    </source>
</evidence>
<organism evidence="1 2">
    <name type="scientific">Pendulispora albinea</name>
    <dbReference type="NCBI Taxonomy" id="2741071"/>
    <lineage>
        <taxon>Bacteria</taxon>
        <taxon>Pseudomonadati</taxon>
        <taxon>Myxococcota</taxon>
        <taxon>Myxococcia</taxon>
        <taxon>Myxococcales</taxon>
        <taxon>Sorangiineae</taxon>
        <taxon>Pendulisporaceae</taxon>
        <taxon>Pendulispora</taxon>
    </lineage>
</organism>
<keyword evidence="2" id="KW-1185">Reference proteome</keyword>
<name>A0ABZ2LVL6_9BACT</name>
<accession>A0ABZ2LVL6</accession>